<accession>A0AA88ALH8</accession>
<dbReference type="EMBL" id="BTGU01000022">
    <property type="protein sequence ID" value="GMN46216.1"/>
    <property type="molecule type" value="Genomic_DNA"/>
</dbReference>
<dbReference type="AlphaFoldDB" id="A0AA88ALH8"/>
<gene>
    <name evidence="1" type="ORF">TIFTF001_015403</name>
</gene>
<evidence type="ECO:0000313" key="2">
    <source>
        <dbReference type="Proteomes" id="UP001187192"/>
    </source>
</evidence>
<sequence>MDKARGKRPLEEDVEVLMSINFDESDAEDDELTSVIRRSREEFDFLQKRKGIESSNEASEKRRPATVSEFGVLSIPPHRFIEQAPMTNKHGIISTNDTVLEWWICLYMIYFECGLRLPIHPLIIQMIADEVGVELSVDEFIALYYLQENSKDHGRYLIYLRRKQQVVGEIRNANRYWQDCSNNCSATPIESGMKLTSPTGALRRLFGTPLFIKPFSDEEALIAELALSTMKINFPSPKEIIASKWAEKEATKAAAATKAAEAAQVLTPTSFPLSDSSPELSNVLE</sequence>
<keyword evidence="2" id="KW-1185">Reference proteome</keyword>
<reference evidence="1" key="1">
    <citation type="submission" date="2023-07" db="EMBL/GenBank/DDBJ databases">
        <title>draft genome sequence of fig (Ficus carica).</title>
        <authorList>
            <person name="Takahashi T."/>
            <person name="Nishimura K."/>
        </authorList>
    </citation>
    <scope>NUCLEOTIDE SEQUENCE</scope>
</reference>
<evidence type="ECO:0000313" key="1">
    <source>
        <dbReference type="EMBL" id="GMN46216.1"/>
    </source>
</evidence>
<dbReference type="Proteomes" id="UP001187192">
    <property type="component" value="Unassembled WGS sequence"/>
</dbReference>
<name>A0AA88ALH8_FICCA</name>
<protein>
    <submittedName>
        <fullName evidence="1">Uncharacterized protein</fullName>
    </submittedName>
</protein>
<proteinExistence type="predicted"/>
<comment type="caution">
    <text evidence="1">The sequence shown here is derived from an EMBL/GenBank/DDBJ whole genome shotgun (WGS) entry which is preliminary data.</text>
</comment>
<organism evidence="1 2">
    <name type="scientific">Ficus carica</name>
    <name type="common">Common fig</name>
    <dbReference type="NCBI Taxonomy" id="3494"/>
    <lineage>
        <taxon>Eukaryota</taxon>
        <taxon>Viridiplantae</taxon>
        <taxon>Streptophyta</taxon>
        <taxon>Embryophyta</taxon>
        <taxon>Tracheophyta</taxon>
        <taxon>Spermatophyta</taxon>
        <taxon>Magnoliopsida</taxon>
        <taxon>eudicotyledons</taxon>
        <taxon>Gunneridae</taxon>
        <taxon>Pentapetalae</taxon>
        <taxon>rosids</taxon>
        <taxon>fabids</taxon>
        <taxon>Rosales</taxon>
        <taxon>Moraceae</taxon>
        <taxon>Ficeae</taxon>
        <taxon>Ficus</taxon>
    </lineage>
</organism>